<evidence type="ECO:0000256" key="1">
    <source>
        <dbReference type="ARBA" id="ARBA00004123"/>
    </source>
</evidence>
<comment type="caution">
    <text evidence="10">The sequence shown here is derived from an EMBL/GenBank/DDBJ whole genome shotgun (WGS) entry which is preliminary data.</text>
</comment>
<keyword evidence="3" id="KW-0563">Paired box</keyword>
<feature type="compositionally biased region" description="Low complexity" evidence="8">
    <location>
        <begin position="450"/>
        <end position="460"/>
    </location>
</feature>
<accession>A0ABD2IPE2</accession>
<dbReference type="InterPro" id="IPR036388">
    <property type="entry name" value="WH-like_DNA-bd_sf"/>
</dbReference>
<organism evidence="10 11">
    <name type="scientific">Heterodera trifolii</name>
    <dbReference type="NCBI Taxonomy" id="157864"/>
    <lineage>
        <taxon>Eukaryota</taxon>
        <taxon>Metazoa</taxon>
        <taxon>Ecdysozoa</taxon>
        <taxon>Nematoda</taxon>
        <taxon>Chromadorea</taxon>
        <taxon>Rhabditida</taxon>
        <taxon>Tylenchina</taxon>
        <taxon>Tylenchomorpha</taxon>
        <taxon>Tylenchoidea</taxon>
        <taxon>Heteroderidae</taxon>
        <taxon>Heteroderinae</taxon>
        <taxon>Heterodera</taxon>
    </lineage>
</organism>
<evidence type="ECO:0000256" key="7">
    <source>
        <dbReference type="ARBA" id="ARBA00023242"/>
    </source>
</evidence>
<feature type="compositionally biased region" description="Basic and acidic residues" evidence="8">
    <location>
        <begin position="431"/>
        <end position="446"/>
    </location>
</feature>
<feature type="region of interest" description="Disordered" evidence="8">
    <location>
        <begin position="392"/>
        <end position="465"/>
    </location>
</feature>
<keyword evidence="6" id="KW-0804">Transcription</keyword>
<dbReference type="Pfam" id="PF00292">
    <property type="entry name" value="PAX"/>
    <property type="match status" value="1"/>
</dbReference>
<dbReference type="InterPro" id="IPR001523">
    <property type="entry name" value="Paired_dom"/>
</dbReference>
<keyword evidence="2" id="KW-0217">Developmental protein</keyword>
<keyword evidence="11" id="KW-1185">Reference proteome</keyword>
<dbReference type="EMBL" id="JBICBT010001126">
    <property type="protein sequence ID" value="KAL3081919.1"/>
    <property type="molecule type" value="Genomic_DNA"/>
</dbReference>
<gene>
    <name evidence="10" type="ORF">niasHT_037097</name>
</gene>
<dbReference type="Proteomes" id="UP001620626">
    <property type="component" value="Unassembled WGS sequence"/>
</dbReference>
<dbReference type="InterPro" id="IPR043182">
    <property type="entry name" value="PAIRED_DNA-bd_dom"/>
</dbReference>
<keyword evidence="4" id="KW-0805">Transcription regulation</keyword>
<name>A0ABD2IPE2_9BILA</name>
<dbReference type="InterPro" id="IPR043565">
    <property type="entry name" value="PAX_fam"/>
</dbReference>
<evidence type="ECO:0000256" key="5">
    <source>
        <dbReference type="ARBA" id="ARBA00023125"/>
    </source>
</evidence>
<dbReference type="CDD" id="cd00131">
    <property type="entry name" value="PAX"/>
    <property type="match status" value="1"/>
</dbReference>
<dbReference type="SUPFAM" id="SSF46689">
    <property type="entry name" value="Homeodomain-like"/>
    <property type="match status" value="1"/>
</dbReference>
<dbReference type="GO" id="GO:0005634">
    <property type="term" value="C:nucleus"/>
    <property type="evidence" value="ECO:0007669"/>
    <property type="project" value="UniProtKB-SubCell"/>
</dbReference>
<dbReference type="InterPro" id="IPR009057">
    <property type="entry name" value="Homeodomain-like_sf"/>
</dbReference>
<keyword evidence="5" id="KW-0238">DNA-binding</keyword>
<dbReference type="FunFam" id="1.10.10.10:FF:000013">
    <property type="entry name" value="Paired box 8 isoform 1"/>
    <property type="match status" value="1"/>
</dbReference>
<reference evidence="10 11" key="1">
    <citation type="submission" date="2024-10" db="EMBL/GenBank/DDBJ databases">
        <authorList>
            <person name="Kim D."/>
        </authorList>
    </citation>
    <scope>NUCLEOTIDE SEQUENCE [LARGE SCALE GENOMIC DNA]</scope>
    <source>
        <strain evidence="10">BH-2024</strain>
    </source>
</reference>
<evidence type="ECO:0000313" key="10">
    <source>
        <dbReference type="EMBL" id="KAL3081919.1"/>
    </source>
</evidence>
<evidence type="ECO:0000256" key="4">
    <source>
        <dbReference type="ARBA" id="ARBA00023015"/>
    </source>
</evidence>
<dbReference type="PRINTS" id="PR00027">
    <property type="entry name" value="PAIREDBOX"/>
</dbReference>
<protein>
    <recommendedName>
        <fullName evidence="9">Paired domain-containing protein</fullName>
    </recommendedName>
</protein>
<evidence type="ECO:0000259" key="9">
    <source>
        <dbReference type="PROSITE" id="PS51057"/>
    </source>
</evidence>
<dbReference type="SMART" id="SM00351">
    <property type="entry name" value="PAX"/>
    <property type="match status" value="1"/>
</dbReference>
<dbReference type="PROSITE" id="PS51057">
    <property type="entry name" value="PAIRED_2"/>
    <property type="match status" value="1"/>
</dbReference>
<evidence type="ECO:0000256" key="8">
    <source>
        <dbReference type="SAM" id="MobiDB-lite"/>
    </source>
</evidence>
<proteinExistence type="predicted"/>
<dbReference type="Gene3D" id="1.10.10.10">
    <property type="entry name" value="Winged helix-like DNA-binding domain superfamily/Winged helix DNA-binding domain"/>
    <property type="match status" value="2"/>
</dbReference>
<evidence type="ECO:0000256" key="2">
    <source>
        <dbReference type="ARBA" id="ARBA00022473"/>
    </source>
</evidence>
<keyword evidence="7" id="KW-0539">Nucleus</keyword>
<dbReference type="PANTHER" id="PTHR45636">
    <property type="entry name" value="PAIRED BOX PROTEIN PAX-6-RELATED-RELATED"/>
    <property type="match status" value="1"/>
</dbReference>
<evidence type="ECO:0000256" key="6">
    <source>
        <dbReference type="ARBA" id="ARBA00023163"/>
    </source>
</evidence>
<comment type="subcellular location">
    <subcellularLocation>
        <location evidence="1">Nucleus</location>
    </subcellularLocation>
</comment>
<evidence type="ECO:0000313" key="11">
    <source>
        <dbReference type="Proteomes" id="UP001620626"/>
    </source>
</evidence>
<dbReference type="PROSITE" id="PS00034">
    <property type="entry name" value="PAIRED_1"/>
    <property type="match status" value="1"/>
</dbReference>
<dbReference type="GO" id="GO:0003677">
    <property type="term" value="F:DNA binding"/>
    <property type="evidence" value="ECO:0007669"/>
    <property type="project" value="UniProtKB-KW"/>
</dbReference>
<dbReference type="AlphaFoldDB" id="A0ABD2IPE2"/>
<evidence type="ECO:0000256" key="3">
    <source>
        <dbReference type="ARBA" id="ARBA00022724"/>
    </source>
</evidence>
<sequence>MIVGTASGRGGGTPAAVPAVTKVRTTNEGGAEAASLVAVHRAQKGRNSGGDGTALLALSPPPATTLFGWPIQSHQYGTAQQRPPLNGHGKFAACVAVAPANGTAFPLPQHSAHFHSLAQNGIVSPLNLAFPSSSPSSISHNTSAIFTHSTTDNGNVYPLVCGGDANAKSAVPSSAAHSDPFDSCQYAFLCPQSAADSSSPLASVSSLQNNTKISSAVAANIATSYASHTGINQLGGVFVNGRPLPNYVRNQIVEMNSRGVRPCDISRQLRVSHGCVSKILGRFYQTGSVKPGVIGGSKPKVATREVTEAIARYKAVNPTMFAWEIRDKLVEEGICDSDSAPSVSSINRIVRNKIQQLPSYHHQQPPPPSLAPFPRNPCGILRKFSVNNATIQIGTNGGGTDHLTNGESDRLKRRRERTESAEGNGGGQMATKREREGAEDGRRRVADGAQHGQVQQQQQQLVSSSAMPQWTLPPAGLNTFSAATAEYNGNCNALFSPFVLMSAASPQFGQQQPLYGHYHQQNGQSQQPI</sequence>
<feature type="domain" description="Paired" evidence="9">
    <location>
        <begin position="227"/>
        <end position="353"/>
    </location>
</feature>
<dbReference type="FunFam" id="1.10.10.10:FF:000003">
    <property type="entry name" value="Paired box protein Pax-6"/>
    <property type="match status" value="1"/>
</dbReference>